<gene>
    <name evidence="1" type="ORF">DFR56_12017</name>
</gene>
<dbReference type="Proteomes" id="UP000247978">
    <property type="component" value="Unassembled WGS sequence"/>
</dbReference>
<proteinExistence type="predicted"/>
<dbReference type="OrthoDB" id="5432268at2"/>
<organism evidence="1 2">
    <name type="scientific">Pseudogracilibacillus auburnensis</name>
    <dbReference type="NCBI Taxonomy" id="1494959"/>
    <lineage>
        <taxon>Bacteria</taxon>
        <taxon>Bacillati</taxon>
        <taxon>Bacillota</taxon>
        <taxon>Bacilli</taxon>
        <taxon>Bacillales</taxon>
        <taxon>Bacillaceae</taxon>
        <taxon>Pseudogracilibacillus</taxon>
    </lineage>
</organism>
<dbReference type="AlphaFoldDB" id="A0A2V3VK88"/>
<evidence type="ECO:0000313" key="1">
    <source>
        <dbReference type="EMBL" id="PXW81644.1"/>
    </source>
</evidence>
<dbReference type="EMBL" id="QJJQ01000020">
    <property type="protein sequence ID" value="PXW81644.1"/>
    <property type="molecule type" value="Genomic_DNA"/>
</dbReference>
<keyword evidence="2" id="KW-1185">Reference proteome</keyword>
<protein>
    <submittedName>
        <fullName evidence="1">Uncharacterized protein</fullName>
    </submittedName>
</protein>
<dbReference type="RefSeq" id="WP_110397212.1">
    <property type="nucleotide sequence ID" value="NZ_JBHUHB010000001.1"/>
</dbReference>
<comment type="caution">
    <text evidence="1">The sequence shown here is derived from an EMBL/GenBank/DDBJ whole genome shotgun (WGS) entry which is preliminary data.</text>
</comment>
<name>A0A2V3VK88_9BACI</name>
<accession>A0A2V3VK88</accession>
<sequence length="85" mass="9433">MQFCFVKKEDRDIMLKVVGNIQEDNVKNVEDDGISQAVVAKIGVASVGNVEVPNPVSHVPFRTFVEVNQPVSIFRMKNGPNCVLF</sequence>
<evidence type="ECO:0000313" key="2">
    <source>
        <dbReference type="Proteomes" id="UP000247978"/>
    </source>
</evidence>
<reference evidence="1 2" key="1">
    <citation type="submission" date="2018-05" db="EMBL/GenBank/DDBJ databases">
        <title>Genomic Encyclopedia of Type Strains, Phase IV (KMG-IV): sequencing the most valuable type-strain genomes for metagenomic binning, comparative biology and taxonomic classification.</title>
        <authorList>
            <person name="Goeker M."/>
        </authorList>
    </citation>
    <scope>NUCLEOTIDE SEQUENCE [LARGE SCALE GENOMIC DNA]</scope>
    <source>
        <strain evidence="1 2">DSM 28556</strain>
    </source>
</reference>